<evidence type="ECO:0000256" key="1">
    <source>
        <dbReference type="ARBA" id="ARBA00007452"/>
    </source>
</evidence>
<dbReference type="PANTHER" id="PTHR33991:SF1">
    <property type="entry name" value="DNA REPAIR PROTEIN RECO"/>
    <property type="match status" value="1"/>
</dbReference>
<accession>A0A2N2E324</accession>
<dbReference type="Gene3D" id="2.40.50.140">
    <property type="entry name" value="Nucleic acid-binding proteins"/>
    <property type="match status" value="1"/>
</dbReference>
<comment type="function">
    <text evidence="7">Involved in DNA repair and RecF pathway recombination.</text>
</comment>
<keyword evidence="3 7" id="KW-0227">DNA damage</keyword>
<dbReference type="Pfam" id="PF02565">
    <property type="entry name" value="RecO_C"/>
    <property type="match status" value="1"/>
</dbReference>
<dbReference type="Proteomes" id="UP000233325">
    <property type="component" value="Unassembled WGS sequence"/>
</dbReference>
<dbReference type="EMBL" id="PHAH01000005">
    <property type="protein sequence ID" value="PKM89113.1"/>
    <property type="molecule type" value="Genomic_DNA"/>
</dbReference>
<name>A0A2N2E324_9BACT</name>
<dbReference type="GO" id="GO:0043590">
    <property type="term" value="C:bacterial nucleoid"/>
    <property type="evidence" value="ECO:0007669"/>
    <property type="project" value="TreeGrafter"/>
</dbReference>
<comment type="similarity">
    <text evidence="1 7">Belongs to the RecO family.</text>
</comment>
<dbReference type="AlphaFoldDB" id="A0A2N2E324"/>
<evidence type="ECO:0000313" key="9">
    <source>
        <dbReference type="EMBL" id="PKM89113.1"/>
    </source>
</evidence>
<dbReference type="HAMAP" id="MF_00201">
    <property type="entry name" value="RecO"/>
    <property type="match status" value="1"/>
</dbReference>
<feature type="domain" description="DNA replication/recombination mediator RecO N-terminal" evidence="8">
    <location>
        <begin position="4"/>
        <end position="77"/>
    </location>
</feature>
<dbReference type="InterPro" id="IPR022572">
    <property type="entry name" value="DNA_rep/recomb_RecO_N"/>
</dbReference>
<evidence type="ECO:0000256" key="3">
    <source>
        <dbReference type="ARBA" id="ARBA00022763"/>
    </source>
</evidence>
<dbReference type="Gene3D" id="1.20.1440.120">
    <property type="entry name" value="Recombination protein O, C-terminal domain"/>
    <property type="match status" value="1"/>
</dbReference>
<evidence type="ECO:0000256" key="2">
    <source>
        <dbReference type="ARBA" id="ARBA00021310"/>
    </source>
</evidence>
<dbReference type="PANTHER" id="PTHR33991">
    <property type="entry name" value="DNA REPAIR PROTEIN RECO"/>
    <property type="match status" value="1"/>
</dbReference>
<dbReference type="SUPFAM" id="SSF57863">
    <property type="entry name" value="ArfGap/RecO-like zinc finger"/>
    <property type="match status" value="1"/>
</dbReference>
<dbReference type="GO" id="GO:0006310">
    <property type="term" value="P:DNA recombination"/>
    <property type="evidence" value="ECO:0007669"/>
    <property type="project" value="UniProtKB-UniRule"/>
</dbReference>
<dbReference type="InterPro" id="IPR012340">
    <property type="entry name" value="NA-bd_OB-fold"/>
</dbReference>
<dbReference type="InterPro" id="IPR037278">
    <property type="entry name" value="ARFGAP/RecO"/>
</dbReference>
<evidence type="ECO:0000256" key="6">
    <source>
        <dbReference type="ARBA" id="ARBA00033409"/>
    </source>
</evidence>
<keyword evidence="4 7" id="KW-0233">DNA recombination</keyword>
<dbReference type="NCBIfam" id="TIGR00613">
    <property type="entry name" value="reco"/>
    <property type="match status" value="1"/>
</dbReference>
<comment type="caution">
    <text evidence="9">The sequence shown here is derived from an EMBL/GenBank/DDBJ whole genome shotgun (WGS) entry which is preliminary data.</text>
</comment>
<gene>
    <name evidence="7 9" type="primary">recO</name>
    <name evidence="9" type="ORF">CVU83_00630</name>
</gene>
<organism evidence="9 10">
    <name type="scientific">Candidatus Falkowbacteria bacterium HGW-Falkowbacteria-2</name>
    <dbReference type="NCBI Taxonomy" id="2013769"/>
    <lineage>
        <taxon>Bacteria</taxon>
        <taxon>Candidatus Falkowiibacteriota</taxon>
    </lineage>
</organism>
<evidence type="ECO:0000256" key="4">
    <source>
        <dbReference type="ARBA" id="ARBA00023172"/>
    </source>
</evidence>
<dbReference type="Pfam" id="PF11967">
    <property type="entry name" value="RecO_N"/>
    <property type="match status" value="1"/>
</dbReference>
<dbReference type="InterPro" id="IPR003717">
    <property type="entry name" value="RecO"/>
</dbReference>
<reference evidence="9 10" key="1">
    <citation type="journal article" date="2017" name="ISME J.">
        <title>Potential for microbial H2 and metal transformations associated with novel bacteria and archaea in deep terrestrial subsurface sediments.</title>
        <authorList>
            <person name="Hernsdorf A.W."/>
            <person name="Amano Y."/>
            <person name="Miyakawa K."/>
            <person name="Ise K."/>
            <person name="Suzuki Y."/>
            <person name="Anantharaman K."/>
            <person name="Probst A."/>
            <person name="Burstein D."/>
            <person name="Thomas B.C."/>
            <person name="Banfield J.F."/>
        </authorList>
    </citation>
    <scope>NUCLEOTIDE SEQUENCE [LARGE SCALE GENOMIC DNA]</scope>
    <source>
        <strain evidence="9">HGW-Falkowbacteria-2</strain>
    </source>
</reference>
<protein>
    <recommendedName>
        <fullName evidence="2 7">DNA repair protein RecO</fullName>
    </recommendedName>
    <alternativeName>
        <fullName evidence="6 7">Recombination protein O</fullName>
    </alternativeName>
</protein>
<dbReference type="SUPFAM" id="SSF50249">
    <property type="entry name" value="Nucleic acid-binding proteins"/>
    <property type="match status" value="1"/>
</dbReference>
<sequence length="244" mass="27607">MESTFPTRGIILNRRDWREADRLVSVYTPEHGRLNLLARGARKMGSKLAAHLEPITLSNFLVVKGKGYDYVGAAVIEEPYLGIKQDLNKLYFAGQAFMLFNRLVREAQPDPELFAWLEKWLCNLDAAREKLDKEDGRFRLALFSWRLLALLGFGPRLDKCVSCGGILSAGRNRFDVSLGGLICDACAAKPRQEVVNGSLIPVSDNMIKLLRLVDGNGVKNMKFSPRLLKEWENLNLRLLNWNES</sequence>
<proteinExistence type="inferred from homology"/>
<evidence type="ECO:0000256" key="7">
    <source>
        <dbReference type="HAMAP-Rule" id="MF_00201"/>
    </source>
</evidence>
<dbReference type="GO" id="GO:0006302">
    <property type="term" value="P:double-strand break repair"/>
    <property type="evidence" value="ECO:0007669"/>
    <property type="project" value="TreeGrafter"/>
</dbReference>
<evidence type="ECO:0000256" key="5">
    <source>
        <dbReference type="ARBA" id="ARBA00023204"/>
    </source>
</evidence>
<dbReference type="InterPro" id="IPR042242">
    <property type="entry name" value="RecO_C"/>
</dbReference>
<evidence type="ECO:0000313" key="10">
    <source>
        <dbReference type="Proteomes" id="UP000233325"/>
    </source>
</evidence>
<keyword evidence="5 7" id="KW-0234">DNA repair</keyword>
<evidence type="ECO:0000259" key="8">
    <source>
        <dbReference type="Pfam" id="PF11967"/>
    </source>
</evidence>